<evidence type="ECO:0000256" key="1">
    <source>
        <dbReference type="ARBA" id="ARBA00010617"/>
    </source>
</evidence>
<sequence length="405" mass="45218">MLEGHKEIEVPADVPVWDVDPYDPAVLADPLDYYAELRSKGPFAYIPKYSILTCGRYEETKEVFSDWERFVSSRGVGIQDFNLEEPWRPLSIVLEVDPPEHTRTRAVIERALSPRSVANQKETYSTAADKLIDGLLEKGTFEAMEELAETYPTTVFPEAVGLRETDRQRLVDYGEMVFNALGPNNELRRNAMAKGPEVVPWIMERCQREQLTLDGFGSTIYAASDTGEITEEEAGLLVRSLLSAGVDTTVTALGSAIWCLANNPDQFDLLKAKPDKARWAFEETMRFTSPVHSFYRTANVVTEVSGIKIAEGTKILCVLAAANRDENHWPEPDKFDIDRRPSQHLALGVGVHACVGQNVARAEGYAVLMSIAKKVESIELAGETVWRPNNSIRSLAHLPVTFWGK</sequence>
<dbReference type="PANTHER" id="PTHR46696">
    <property type="entry name" value="P450, PUTATIVE (EUROFUNG)-RELATED"/>
    <property type="match status" value="1"/>
</dbReference>
<dbReference type="Gene3D" id="1.10.630.10">
    <property type="entry name" value="Cytochrome P450"/>
    <property type="match status" value="1"/>
</dbReference>
<dbReference type="GO" id="GO:0005506">
    <property type="term" value="F:iron ion binding"/>
    <property type="evidence" value="ECO:0007669"/>
    <property type="project" value="InterPro"/>
</dbReference>
<dbReference type="GO" id="GO:0020037">
    <property type="term" value="F:heme binding"/>
    <property type="evidence" value="ECO:0007669"/>
    <property type="project" value="InterPro"/>
</dbReference>
<dbReference type="GO" id="GO:0004497">
    <property type="term" value="F:monooxygenase activity"/>
    <property type="evidence" value="ECO:0007669"/>
    <property type="project" value="InterPro"/>
</dbReference>
<dbReference type="InterPro" id="IPR001128">
    <property type="entry name" value="Cyt_P450"/>
</dbReference>
<proteinExistence type="inferred from homology"/>
<dbReference type="AlphaFoldDB" id="A0A160VAU3"/>
<dbReference type="InterPro" id="IPR036396">
    <property type="entry name" value="Cyt_P450_sf"/>
</dbReference>
<dbReference type="PANTHER" id="PTHR46696:SF1">
    <property type="entry name" value="CYTOCHROME P450 YJIB-RELATED"/>
    <property type="match status" value="1"/>
</dbReference>
<name>A0A160VAU3_9ZZZZ</name>
<dbReference type="SUPFAM" id="SSF48264">
    <property type="entry name" value="Cytochrome P450"/>
    <property type="match status" value="1"/>
</dbReference>
<dbReference type="GO" id="GO:0016705">
    <property type="term" value="F:oxidoreductase activity, acting on paired donors, with incorporation or reduction of molecular oxygen"/>
    <property type="evidence" value="ECO:0007669"/>
    <property type="project" value="InterPro"/>
</dbReference>
<dbReference type="InterPro" id="IPR002397">
    <property type="entry name" value="Cyt_P450_B"/>
</dbReference>
<comment type="similarity">
    <text evidence="1">Belongs to the cytochrome P450 family.</text>
</comment>
<dbReference type="Pfam" id="PF00067">
    <property type="entry name" value="p450"/>
    <property type="match status" value="1"/>
</dbReference>
<gene>
    <name evidence="2" type="ORF">MGWOODY_Clf1959</name>
</gene>
<dbReference type="CDD" id="cd11037">
    <property type="entry name" value="CYP199A2-like"/>
    <property type="match status" value="1"/>
</dbReference>
<dbReference type="EMBL" id="FAXA01000390">
    <property type="protein sequence ID" value="CUV03316.1"/>
    <property type="molecule type" value="Genomic_DNA"/>
</dbReference>
<protein>
    <submittedName>
        <fullName evidence="2">Putative cytochrome P450 hydroxylase</fullName>
    </submittedName>
</protein>
<dbReference type="PRINTS" id="PR00359">
    <property type="entry name" value="BP450"/>
</dbReference>
<evidence type="ECO:0000313" key="2">
    <source>
        <dbReference type="EMBL" id="CUV03316.1"/>
    </source>
</evidence>
<reference evidence="2" key="1">
    <citation type="submission" date="2015-10" db="EMBL/GenBank/DDBJ databases">
        <authorList>
            <person name="Gilbert D.G."/>
        </authorList>
    </citation>
    <scope>NUCLEOTIDE SEQUENCE</scope>
</reference>
<organism evidence="2">
    <name type="scientific">hydrothermal vent metagenome</name>
    <dbReference type="NCBI Taxonomy" id="652676"/>
    <lineage>
        <taxon>unclassified sequences</taxon>
        <taxon>metagenomes</taxon>
        <taxon>ecological metagenomes</taxon>
    </lineage>
</organism>
<accession>A0A160VAU3</accession>